<dbReference type="Proteomes" id="UP000187429">
    <property type="component" value="Unassembled WGS sequence"/>
</dbReference>
<dbReference type="OrthoDB" id="5706414at2759"/>
<dbReference type="AlphaFoldDB" id="A0A1R1XVY4"/>
<organism evidence="2 3">
    <name type="scientific">Smittium culicis</name>
    <dbReference type="NCBI Taxonomy" id="133412"/>
    <lineage>
        <taxon>Eukaryota</taxon>
        <taxon>Fungi</taxon>
        <taxon>Fungi incertae sedis</taxon>
        <taxon>Zoopagomycota</taxon>
        <taxon>Kickxellomycotina</taxon>
        <taxon>Harpellomycetes</taxon>
        <taxon>Harpellales</taxon>
        <taxon>Legeriomycetaceae</taxon>
        <taxon>Smittium</taxon>
    </lineage>
</organism>
<dbReference type="EMBL" id="LSSM01003174">
    <property type="protein sequence ID" value="OMJ18823.1"/>
    <property type="molecule type" value="Genomic_DNA"/>
</dbReference>
<reference evidence="3" key="1">
    <citation type="submission" date="2017-01" db="EMBL/GenBank/DDBJ databases">
        <authorList>
            <person name="Wang Y."/>
            <person name="White M."/>
            <person name="Kvist S."/>
            <person name="Moncalvo J.-M."/>
        </authorList>
    </citation>
    <scope>NUCLEOTIDE SEQUENCE [LARGE SCALE GENOMIC DNA]</scope>
    <source>
        <strain evidence="3">ID-206-W2</strain>
    </source>
</reference>
<evidence type="ECO:0000313" key="3">
    <source>
        <dbReference type="Proteomes" id="UP000187429"/>
    </source>
</evidence>
<keyword evidence="3" id="KW-1185">Reference proteome</keyword>
<keyword evidence="1" id="KW-0732">Signal</keyword>
<feature type="chain" id="PRO_5013045569" evidence="1">
    <location>
        <begin position="24"/>
        <end position="251"/>
    </location>
</feature>
<evidence type="ECO:0000256" key="1">
    <source>
        <dbReference type="SAM" id="SignalP"/>
    </source>
</evidence>
<accession>A0A1R1XVY4</accession>
<name>A0A1R1XVY4_9FUNG</name>
<feature type="signal peptide" evidence="1">
    <location>
        <begin position="1"/>
        <end position="23"/>
    </location>
</feature>
<evidence type="ECO:0000313" key="2">
    <source>
        <dbReference type="EMBL" id="OMJ18823.1"/>
    </source>
</evidence>
<gene>
    <name evidence="2" type="ORF">AYI69_g6862</name>
</gene>
<protein>
    <submittedName>
        <fullName evidence="2">Uncharacterized protein</fullName>
    </submittedName>
</protein>
<sequence length="251" mass="27958">MRTFVSIATAVAIIAMNAATTSSSPARSQFTNDESIEYVCMPNTALSGTKYNTIVGIGHTTRRPAVVLPINGKCGQSHIYKDIDQTFVDYTKVANDIVKTYKSIGGIPVVNTLINCAMEFEGPNRSFNQHETIDKLSNCGLTKIYALFKSSGINKLKDLKSRMLDMANLIGISKEHKKDLEKFSVSLNELIGNIELIYKDLNGISDIKNKNASEKINRNDLIKTLREIANKVNLIPRRINDGRYIEVAHRF</sequence>
<proteinExistence type="predicted"/>
<comment type="caution">
    <text evidence="2">The sequence shown here is derived from an EMBL/GenBank/DDBJ whole genome shotgun (WGS) entry which is preliminary data.</text>
</comment>